<feature type="compositionally biased region" description="Polar residues" evidence="1">
    <location>
        <begin position="351"/>
        <end position="361"/>
    </location>
</feature>
<feature type="region of interest" description="Disordered" evidence="1">
    <location>
        <begin position="433"/>
        <end position="458"/>
    </location>
</feature>
<feature type="compositionally biased region" description="Polar residues" evidence="1">
    <location>
        <begin position="258"/>
        <end position="276"/>
    </location>
</feature>
<evidence type="ECO:0000313" key="4">
    <source>
        <dbReference type="Proteomes" id="UP000199144"/>
    </source>
</evidence>
<evidence type="ECO:0000256" key="1">
    <source>
        <dbReference type="SAM" id="MobiDB-lite"/>
    </source>
</evidence>
<proteinExistence type="predicted"/>
<dbReference type="Proteomes" id="UP000199144">
    <property type="component" value="Unassembled WGS sequence"/>
</dbReference>
<keyword evidence="2" id="KW-0812">Transmembrane</keyword>
<dbReference type="EMBL" id="FOTQ01000002">
    <property type="protein sequence ID" value="SFL95036.1"/>
    <property type="molecule type" value="Genomic_DNA"/>
</dbReference>
<dbReference type="OrthoDB" id="7870459at2"/>
<evidence type="ECO:0008006" key="5">
    <source>
        <dbReference type="Google" id="ProtNLM"/>
    </source>
</evidence>
<accession>A0A1I4LW70</accession>
<keyword evidence="4" id="KW-1185">Reference proteome</keyword>
<feature type="region of interest" description="Disordered" evidence="1">
    <location>
        <begin position="613"/>
        <end position="706"/>
    </location>
</feature>
<keyword evidence="2" id="KW-0472">Membrane</keyword>
<dbReference type="SUPFAM" id="SSF53067">
    <property type="entry name" value="Actin-like ATPase domain"/>
    <property type="match status" value="1"/>
</dbReference>
<reference evidence="3 4" key="1">
    <citation type="submission" date="2016-10" db="EMBL/GenBank/DDBJ databases">
        <authorList>
            <person name="de Groot N.N."/>
        </authorList>
    </citation>
    <scope>NUCLEOTIDE SEQUENCE [LARGE SCALE GENOMIC DNA]</scope>
    <source>
        <strain evidence="3 4">DSM 15283</strain>
    </source>
</reference>
<feature type="transmembrane region" description="Helical" evidence="2">
    <location>
        <begin position="381"/>
        <end position="405"/>
    </location>
</feature>
<dbReference type="STRING" id="254406.SAMN04488042_102254"/>
<feature type="compositionally biased region" description="Basic and acidic residues" evidence="1">
    <location>
        <begin position="613"/>
        <end position="625"/>
    </location>
</feature>
<evidence type="ECO:0000313" key="3">
    <source>
        <dbReference type="EMBL" id="SFL95036.1"/>
    </source>
</evidence>
<feature type="compositionally biased region" description="Polar residues" evidence="1">
    <location>
        <begin position="691"/>
        <end position="702"/>
    </location>
</feature>
<evidence type="ECO:0000256" key="2">
    <source>
        <dbReference type="SAM" id="Phobius"/>
    </source>
</evidence>
<feature type="compositionally biased region" description="Basic residues" evidence="1">
    <location>
        <begin position="328"/>
        <end position="342"/>
    </location>
</feature>
<organism evidence="3 4">
    <name type="scientific">Shimia aestuarii</name>
    <dbReference type="NCBI Taxonomy" id="254406"/>
    <lineage>
        <taxon>Bacteria</taxon>
        <taxon>Pseudomonadati</taxon>
        <taxon>Pseudomonadota</taxon>
        <taxon>Alphaproteobacteria</taxon>
        <taxon>Rhodobacterales</taxon>
        <taxon>Roseobacteraceae</taxon>
    </lineage>
</organism>
<feature type="region of interest" description="Disordered" evidence="1">
    <location>
        <begin position="305"/>
        <end position="361"/>
    </location>
</feature>
<protein>
    <recommendedName>
        <fullName evidence="5">Type IV pilus biogenesis protein PilP</fullName>
    </recommendedName>
</protein>
<feature type="compositionally biased region" description="Polar residues" evidence="1">
    <location>
        <begin position="214"/>
        <end position="226"/>
    </location>
</feature>
<sequence>MKPDFALSLSFEGIGLLTRRAGGWHLLGEVTLDTEDLAGDLEKLRAKGEAVAKGPFVTAVILPNDQIKYLSLDTGRARDAKRRDAALVALEESTPYRADQLAFDIHAVGRNTQVAAVARETLEEAEAFATEHAFNPVCFTAMPPEDNFDAAPDFGPTKAAPALLKSAQLKPEPNPIRIVSSGDLPDPEPAPLSSPPVKTEASAREVAEPEASASFDSATTPASNDISDAPPAKAEEQSKDSAPPVAFASIRAHRETQETASKTTLGGASRTAQGTNAPGIPGDSGPTASRSLRFDPAKVIAGLKADSAQTEPHGKEETAEDDGGFVSRRQRTKIAPKPRKRPAPPVHHSETQGTQNTDSEQQRLTVFGARTGQSVGGKPKYLGLIMTAVLLLFLAAVALWAALFLEDGVAGLFGRGDRNQIVLLDPEASVIADEDTAPVQGTGPLQTPAEESVAGTDTSPLVSDALATDILTPAAPDSITDSAEIEAMEDSVHPTALSENEAEARYAVTGIWERAPQPPETPTAGSTDDLYATSIDRVLIAQDAVALPDPKGFLVDQPLNAQLNPVGPGTRFDLDERGLVVASAQGTLNPDGVMVYLGRPPVLPASLPNRAEADGRALSREDEQRLASIRPRFRPGDLVESNERATLGGRSRAELGRIRPKPRPSTEKDAAENDNTPTALAVASSLRPRQRPSNIAQLAQRSKPTEAVVATPAAATITPKIPTTASVARQATIQNAINLNKINLIGVYGTSNNRRALVRLANGRYRKVQVGDRIDGGKVAAIGEQELRYVKSGRNIVLKMPKG</sequence>
<dbReference type="InterPro" id="IPR043129">
    <property type="entry name" value="ATPase_NBD"/>
</dbReference>
<dbReference type="AlphaFoldDB" id="A0A1I4LW70"/>
<feature type="compositionally biased region" description="Basic and acidic residues" evidence="1">
    <location>
        <begin position="634"/>
        <end position="643"/>
    </location>
</feature>
<name>A0A1I4LW70_9RHOB</name>
<gene>
    <name evidence="3" type="ORF">SAMN04488042_102254</name>
</gene>
<feature type="region of interest" description="Disordered" evidence="1">
    <location>
        <begin position="166"/>
        <end position="291"/>
    </location>
</feature>
<keyword evidence="2" id="KW-1133">Transmembrane helix</keyword>
<dbReference type="RefSeq" id="WP_093093136.1">
    <property type="nucleotide sequence ID" value="NZ_FOTQ01000002.1"/>
</dbReference>